<dbReference type="Gene3D" id="2.60.40.1080">
    <property type="match status" value="2"/>
</dbReference>
<dbReference type="Pfam" id="PF02368">
    <property type="entry name" value="Big_2"/>
    <property type="match status" value="1"/>
</dbReference>
<reference evidence="3 4" key="1">
    <citation type="journal article" date="2019" name="Nat. Med.">
        <title>A library of human gut bacterial isolates paired with longitudinal multiomics data enables mechanistic microbiome research.</title>
        <authorList>
            <person name="Poyet M."/>
            <person name="Groussin M."/>
            <person name="Gibbons S.M."/>
            <person name="Avila-Pacheco J."/>
            <person name="Jiang X."/>
            <person name="Kearney S.M."/>
            <person name="Perrotta A.R."/>
            <person name="Berdy B."/>
            <person name="Zhao S."/>
            <person name="Lieberman T.D."/>
            <person name="Swanson P.K."/>
            <person name="Smith M."/>
            <person name="Roesemann S."/>
            <person name="Alexander J.E."/>
            <person name="Rich S.A."/>
            <person name="Livny J."/>
            <person name="Vlamakis H."/>
            <person name="Clish C."/>
            <person name="Bullock K."/>
            <person name="Deik A."/>
            <person name="Scott J."/>
            <person name="Pierce K.A."/>
            <person name="Xavier R.J."/>
            <person name="Alm E.J."/>
        </authorList>
    </citation>
    <scope>NUCLEOTIDE SEQUENCE [LARGE SCALE GENOMIC DNA]</scope>
    <source>
        <strain evidence="3 4">BIOML-A16</strain>
    </source>
</reference>
<sequence length="265" mass="27721">MGDKGAAAENIRISSPVETAGVGDKISLSVNATPADAEVAYIWRSSDERIATVIPQGDKVTVELKEQGEVCVYVQVKGQEALKDSCLVDVTGSDPVLTNWISIMDGKALSLELGGQKTLSLDCDPGNANEAVAWSSSNENVATVVNGMVTAIGRGKATITATTAVKKNTAHIEVTVQGNAKPGVPPQSGEVTLDLGFATYKGSVQNGKPHGSGTMTFKQEAVVPGAKGNIKAKAGDYVQGEWRNGEVNLVRLHQQGNDPQVITHK</sequence>
<evidence type="ECO:0000313" key="3">
    <source>
        <dbReference type="EMBL" id="MTU70822.1"/>
    </source>
</evidence>
<gene>
    <name evidence="3" type="ORF">GMD92_17565</name>
</gene>
<protein>
    <recommendedName>
        <fullName evidence="2">BIG2 domain-containing protein</fullName>
    </recommendedName>
</protein>
<dbReference type="SMART" id="SM00635">
    <property type="entry name" value="BID_2"/>
    <property type="match status" value="2"/>
</dbReference>
<feature type="domain" description="BIG2" evidence="2">
    <location>
        <begin position="7"/>
        <end position="86"/>
    </location>
</feature>
<evidence type="ECO:0000313" key="4">
    <source>
        <dbReference type="Proteomes" id="UP000448908"/>
    </source>
</evidence>
<dbReference type="InterPro" id="IPR008964">
    <property type="entry name" value="Invasin/intimin_cell_adhesion"/>
</dbReference>
<keyword evidence="1" id="KW-0677">Repeat</keyword>
<comment type="caution">
    <text evidence="3">The sequence shown here is derived from an EMBL/GenBank/DDBJ whole genome shotgun (WGS) entry which is preliminary data.</text>
</comment>
<organism evidence="3 4">
    <name type="scientific">Parabacteroides merdae</name>
    <dbReference type="NCBI Taxonomy" id="46503"/>
    <lineage>
        <taxon>Bacteria</taxon>
        <taxon>Pseudomonadati</taxon>
        <taxon>Bacteroidota</taxon>
        <taxon>Bacteroidia</taxon>
        <taxon>Bacteroidales</taxon>
        <taxon>Tannerellaceae</taxon>
        <taxon>Parabacteroides</taxon>
    </lineage>
</organism>
<accession>A0AA44APJ7</accession>
<dbReference type="InterPro" id="IPR003409">
    <property type="entry name" value="MORN"/>
</dbReference>
<dbReference type="AlphaFoldDB" id="A0AA44APJ7"/>
<evidence type="ECO:0000256" key="1">
    <source>
        <dbReference type="ARBA" id="ARBA00022737"/>
    </source>
</evidence>
<dbReference type="Pfam" id="PF02493">
    <property type="entry name" value="MORN"/>
    <property type="match status" value="1"/>
</dbReference>
<dbReference type="EMBL" id="WNDA01000035">
    <property type="protein sequence ID" value="MTU70822.1"/>
    <property type="molecule type" value="Genomic_DNA"/>
</dbReference>
<evidence type="ECO:0000259" key="2">
    <source>
        <dbReference type="SMART" id="SM00635"/>
    </source>
</evidence>
<dbReference type="SUPFAM" id="SSF49373">
    <property type="entry name" value="Invasin/intimin cell-adhesion fragments"/>
    <property type="match status" value="2"/>
</dbReference>
<dbReference type="Proteomes" id="UP000448908">
    <property type="component" value="Unassembled WGS sequence"/>
</dbReference>
<proteinExistence type="predicted"/>
<name>A0AA44APJ7_9BACT</name>
<feature type="domain" description="BIG2" evidence="2">
    <location>
        <begin position="97"/>
        <end position="173"/>
    </location>
</feature>
<dbReference type="InterPro" id="IPR003343">
    <property type="entry name" value="Big_2"/>
</dbReference>